<dbReference type="OrthoDB" id="34326at2157"/>
<evidence type="ECO:0000313" key="1">
    <source>
        <dbReference type="EMBL" id="ARM75098.1"/>
    </source>
</evidence>
<dbReference type="SUPFAM" id="SSF55961">
    <property type="entry name" value="Bet v1-like"/>
    <property type="match status" value="1"/>
</dbReference>
<dbReference type="Proteomes" id="UP000193404">
    <property type="component" value="Chromosome"/>
</dbReference>
<name>A0A1W6JXU7_9CREN</name>
<evidence type="ECO:0000313" key="2">
    <source>
        <dbReference type="Proteomes" id="UP000193404"/>
    </source>
</evidence>
<accession>A0A1W6JXU7</accession>
<reference evidence="1 2" key="1">
    <citation type="submission" date="2017-03" db="EMBL/GenBank/DDBJ databases">
        <title>Sulfur activation and transportation mechanism of thermophilic Archaea Acidianus manzaensis YN-25.</title>
        <authorList>
            <person name="Ma Y."/>
            <person name="Yang Y."/>
            <person name="Xia J."/>
        </authorList>
    </citation>
    <scope>NUCLEOTIDE SEQUENCE [LARGE SCALE GENOMIC DNA]</scope>
    <source>
        <strain evidence="1 2">YN-25</strain>
    </source>
</reference>
<sequence>MNKISGEEKISSKKDTLSFFTDYKNLLNCTPGVKDINNDSFTAEIKIGPIRVEVQGKVKEHKVVDNKVIDVIEVNGPGITVSITTNVNVEDSKIVWDAQYEISGSLANALQKTISKQAEEITRKIISCTISRLNTTNNT</sequence>
<dbReference type="Gene3D" id="3.30.530.20">
    <property type="match status" value="1"/>
</dbReference>
<dbReference type="InterPro" id="IPR023393">
    <property type="entry name" value="START-like_dom_sf"/>
</dbReference>
<protein>
    <submittedName>
        <fullName evidence="1">Carbon monoxide dehydrogenase</fullName>
    </submittedName>
</protein>
<dbReference type="STRING" id="282676.B6F84_03000"/>
<gene>
    <name evidence="1" type="ORF">B6F84_03000</name>
</gene>
<dbReference type="InterPro" id="IPR010419">
    <property type="entry name" value="CO_DH_gsu"/>
</dbReference>
<organism evidence="1 2">
    <name type="scientific">Acidianus manzaensis</name>
    <dbReference type="NCBI Taxonomy" id="282676"/>
    <lineage>
        <taxon>Archaea</taxon>
        <taxon>Thermoproteota</taxon>
        <taxon>Thermoprotei</taxon>
        <taxon>Sulfolobales</taxon>
        <taxon>Sulfolobaceae</taxon>
        <taxon>Acidianus</taxon>
    </lineage>
</organism>
<dbReference type="KEGG" id="aman:B6F84_03000"/>
<dbReference type="EMBL" id="CP020477">
    <property type="protein sequence ID" value="ARM75098.1"/>
    <property type="molecule type" value="Genomic_DNA"/>
</dbReference>
<proteinExistence type="predicted"/>
<dbReference type="RefSeq" id="WP_148690856.1">
    <property type="nucleotide sequence ID" value="NZ_CP020477.1"/>
</dbReference>
<dbReference type="Pfam" id="PF06240">
    <property type="entry name" value="COXG"/>
    <property type="match status" value="1"/>
</dbReference>
<dbReference type="GeneID" id="41589853"/>
<keyword evidence="2" id="KW-1185">Reference proteome</keyword>
<dbReference type="AlphaFoldDB" id="A0A1W6JXU7"/>